<dbReference type="GO" id="GO:0004523">
    <property type="term" value="F:RNA-DNA hybrid ribonuclease activity"/>
    <property type="evidence" value="ECO:0007669"/>
    <property type="project" value="InterPro"/>
</dbReference>
<dbReference type="FunFam" id="3.30.420.10:FF:000076">
    <property type="entry name" value="RBR-type E3 ubiquitin transferase"/>
    <property type="match status" value="1"/>
</dbReference>
<organism evidence="2 3">
    <name type="scientific">Lithospermum erythrorhizon</name>
    <name type="common">Purple gromwell</name>
    <name type="synonym">Lithospermum officinale var. erythrorhizon</name>
    <dbReference type="NCBI Taxonomy" id="34254"/>
    <lineage>
        <taxon>Eukaryota</taxon>
        <taxon>Viridiplantae</taxon>
        <taxon>Streptophyta</taxon>
        <taxon>Embryophyta</taxon>
        <taxon>Tracheophyta</taxon>
        <taxon>Spermatophyta</taxon>
        <taxon>Magnoliopsida</taxon>
        <taxon>eudicotyledons</taxon>
        <taxon>Gunneridae</taxon>
        <taxon>Pentapetalae</taxon>
        <taxon>asterids</taxon>
        <taxon>lamiids</taxon>
        <taxon>Boraginales</taxon>
        <taxon>Boraginaceae</taxon>
        <taxon>Boraginoideae</taxon>
        <taxon>Lithospermeae</taxon>
        <taxon>Lithospermum</taxon>
    </lineage>
</organism>
<dbReference type="Proteomes" id="UP001454036">
    <property type="component" value="Unassembled WGS sequence"/>
</dbReference>
<feature type="domain" description="RNase H type-1" evidence="1">
    <location>
        <begin position="183"/>
        <end position="314"/>
    </location>
</feature>
<evidence type="ECO:0000313" key="3">
    <source>
        <dbReference type="Proteomes" id="UP001454036"/>
    </source>
</evidence>
<dbReference type="Pfam" id="PF13456">
    <property type="entry name" value="RVT_3"/>
    <property type="match status" value="1"/>
</dbReference>
<dbReference type="PANTHER" id="PTHR46387">
    <property type="entry name" value="POLYNUCLEOTIDYL TRANSFERASE, RIBONUCLEASE H-LIKE SUPERFAMILY PROTEIN"/>
    <property type="match status" value="1"/>
</dbReference>
<name>A0AAV3PDZ8_LITER</name>
<dbReference type="InterPro" id="IPR012337">
    <property type="entry name" value="RNaseH-like_sf"/>
</dbReference>
<evidence type="ECO:0000259" key="1">
    <source>
        <dbReference type="PROSITE" id="PS50879"/>
    </source>
</evidence>
<proteinExistence type="predicted"/>
<reference evidence="2 3" key="1">
    <citation type="submission" date="2024-01" db="EMBL/GenBank/DDBJ databases">
        <title>The complete chloroplast genome sequence of Lithospermum erythrorhizon: insights into the phylogenetic relationship among Boraginaceae species and the maternal lineages of purple gromwells.</title>
        <authorList>
            <person name="Okada T."/>
            <person name="Watanabe K."/>
        </authorList>
    </citation>
    <scope>NUCLEOTIDE SEQUENCE [LARGE SCALE GENOMIC DNA]</scope>
</reference>
<dbReference type="PROSITE" id="PS50879">
    <property type="entry name" value="RNASE_H_1"/>
    <property type="match status" value="1"/>
</dbReference>
<dbReference type="EMBL" id="BAABME010001502">
    <property type="protein sequence ID" value="GAA0149962.1"/>
    <property type="molecule type" value="Genomic_DNA"/>
</dbReference>
<keyword evidence="3" id="KW-1185">Reference proteome</keyword>
<dbReference type="InterPro" id="IPR002156">
    <property type="entry name" value="RNaseH_domain"/>
</dbReference>
<comment type="caution">
    <text evidence="2">The sequence shown here is derived from an EMBL/GenBank/DDBJ whole genome shotgun (WGS) entry which is preliminary data.</text>
</comment>
<dbReference type="CDD" id="cd09279">
    <property type="entry name" value="RNase_HI_like"/>
    <property type="match status" value="1"/>
</dbReference>
<dbReference type="GO" id="GO:0003676">
    <property type="term" value="F:nucleic acid binding"/>
    <property type="evidence" value="ECO:0007669"/>
    <property type="project" value="InterPro"/>
</dbReference>
<dbReference type="PANTHER" id="PTHR46387:SF2">
    <property type="entry name" value="RIBONUCLEASE HI"/>
    <property type="match status" value="1"/>
</dbReference>
<dbReference type="Gene3D" id="3.30.420.10">
    <property type="entry name" value="Ribonuclease H-like superfamily/Ribonuclease H"/>
    <property type="match status" value="1"/>
</dbReference>
<sequence length="336" mass="36918">MTSLLHSTCYTAILSKAGHVVRRNSIFRISAQSPWRTGSSTVNLEFLLLKFGGRSYASRSKKSSRVCVSQLKRDPKPVVEGTDSFFVVRKGDLVGVYKSLSECQLQVGTSVCDPPVSVYYGNSMTKETEEYLRACGLKNALFSIRAADLTDELFSNLQPPLGETSTDNTTRKSFLGMISPDHLHGSCTLEFDGASKGNPGLAGAGAILRADDGNWTCRLREGLGVATCNFAEYRAMILGLKVALHKGFTSIRVQGDSKLVCMQIGGQWKARKQNMRTLHEEAIKLKDEFLSFQIDHVLRDLNSEADSLANFAVRLADGQIEEEIDNTEHIARATPV</sequence>
<accession>A0AAV3PDZ8</accession>
<dbReference type="InterPro" id="IPR036397">
    <property type="entry name" value="RNaseH_sf"/>
</dbReference>
<gene>
    <name evidence="2" type="ORF">LIER_09008</name>
</gene>
<evidence type="ECO:0000313" key="2">
    <source>
        <dbReference type="EMBL" id="GAA0149962.1"/>
    </source>
</evidence>
<protein>
    <submittedName>
        <fullName evidence="2">RNA processing factor</fullName>
    </submittedName>
</protein>
<dbReference type="SUPFAM" id="SSF53098">
    <property type="entry name" value="Ribonuclease H-like"/>
    <property type="match status" value="1"/>
</dbReference>
<dbReference type="AlphaFoldDB" id="A0AAV3PDZ8"/>